<keyword evidence="2" id="KW-1133">Transmembrane helix</keyword>
<comment type="caution">
    <text evidence="4">The sequence shown here is derived from an EMBL/GenBank/DDBJ whole genome shotgun (WGS) entry which is preliminary data.</text>
</comment>
<evidence type="ECO:0000256" key="2">
    <source>
        <dbReference type="SAM" id="Phobius"/>
    </source>
</evidence>
<dbReference type="PANTHER" id="PTHR11319:SF35">
    <property type="entry name" value="OUTER MEMBRANE PROTEIN PMPC-RELATED"/>
    <property type="match status" value="1"/>
</dbReference>
<dbReference type="SUPFAM" id="SSF51126">
    <property type="entry name" value="Pectin lyase-like"/>
    <property type="match status" value="1"/>
</dbReference>
<dbReference type="PANTHER" id="PTHR11319">
    <property type="entry name" value="G PROTEIN-COUPLED RECEPTOR-RELATED"/>
    <property type="match status" value="1"/>
</dbReference>
<feature type="transmembrane region" description="Helical" evidence="2">
    <location>
        <begin position="893"/>
        <end position="914"/>
    </location>
</feature>
<feature type="transmembrane region" description="Helical" evidence="2">
    <location>
        <begin position="1031"/>
        <end position="1054"/>
    </location>
</feature>
<gene>
    <name evidence="4" type="primary">pmp10</name>
    <name evidence="4" type="ORF">AK812_SmicGene19134</name>
</gene>
<feature type="transmembrane region" description="Helical" evidence="2">
    <location>
        <begin position="973"/>
        <end position="994"/>
    </location>
</feature>
<feature type="transmembrane region" description="Helical" evidence="2">
    <location>
        <begin position="869"/>
        <end position="887"/>
    </location>
</feature>
<feature type="transmembrane region" description="Helical" evidence="2">
    <location>
        <begin position="807"/>
        <end position="829"/>
    </location>
</feature>
<organism evidence="4 5">
    <name type="scientific">Symbiodinium microadriaticum</name>
    <name type="common">Dinoflagellate</name>
    <name type="synonym">Zooxanthella microadriatica</name>
    <dbReference type="NCBI Taxonomy" id="2951"/>
    <lineage>
        <taxon>Eukaryota</taxon>
        <taxon>Sar</taxon>
        <taxon>Alveolata</taxon>
        <taxon>Dinophyceae</taxon>
        <taxon>Suessiales</taxon>
        <taxon>Symbiodiniaceae</taxon>
        <taxon>Symbiodinium</taxon>
    </lineage>
</organism>
<keyword evidence="2" id="KW-0812">Transmembrane</keyword>
<dbReference type="OrthoDB" id="409438at2759"/>
<dbReference type="InterPro" id="IPR011050">
    <property type="entry name" value="Pectin_lyase_fold/virulence"/>
</dbReference>
<accession>A0A1Q9DTC7</accession>
<keyword evidence="2" id="KW-0472">Membrane</keyword>
<sequence>MRAVSAQETKLALLLCVLWTLSKASRPTRQDDVLSLEGVGTSATTSGPGVTESSIGTLLPKTCGGDGIIYLEEGVTYCTEKSNHSLPESCHTLQGAPSSRILLYAGISFASTRAVIRGPLQITMAPDVEILSSPAIRSAGSLQAFSPKNGPLEFRDISTSDWGAALSASGSIHLDGEGTMIFENLRSSGASVAHSHFFDVNSTAAHLQVRNVTAERGSGAIYGGGQVHIDSNGTVLFENCTCRRRGAAIASIGQLKLTGDAAFLFEKCNSTTAGVAGGGALSSFADVLLQFGANGSAVFRQCWAKGSGGAIYSGSGMNVTGGSISFEGCRAGSGNGHAVAAGNGLLQISELTRVALEGMESYVGSPIFARNAAIPVGGDLLPEDVFQLEELMATKPASQGDDICPAGSRFTLDRTGAPIPGKCWMCGSGTVSLATSAVQVEGKVATSEDGMRIVLVGRGSPNAIQPFRSEDRSKGESSEECKGPGRCLGLARGEWEPGWGIFPVMLGQRNQSAFTFDRGMFRTAEGWMLAVPYNSYVPNTPVAFIKSLDGLPWSKSSETGMFQVDEHGHISPTQAPDLVFGIDHEVSYAFRPKNPYLACLPCHDVASEMADKTQCRGGTSASSLRGYMLLHVAGKQRLNVHYCPNRVACPGSNLSLTGAGELAPRSRLCAKGYQSSPGCVRCAPGYGRPFLDPFTCHPCGGWSLLQQVGMAFLSSGLFYALALSSARPRTDTQQIFKVFLAFLTISCRSLSALPNTRHYKRLKDDIYACAQALYRCLFAVDLVISTEPGSMNSAYDCWGLVDGPVNLYWNIFLSWSIPTALLLLSWCWLGKRGWLKALVVWGNVFVPPLVGAAAKLLPCFSTQAGGLRILMYEAAFGTPCVASFSLLLQLPRFWLAAGTSLLLLLVGPLLWLALAARDLGKELWDERRETVAFLVAGYRPTLRWWEVMVLGRKAAIFVVATLLPMSWAPGAHLVYLLGIMIVAELLHITIRPYASPLLNRLEAQMLGISSACLVLVISLLVEWPFMPYAIYVASSALFFALTIGVYIYFLWLYIRSGFAKTPDMGEEDKAEEQG</sequence>
<feature type="signal peptide" evidence="3">
    <location>
        <begin position="1"/>
        <end position="24"/>
    </location>
</feature>
<feature type="transmembrane region" description="Helical" evidence="2">
    <location>
        <begin position="1006"/>
        <end position="1025"/>
    </location>
</feature>
<keyword evidence="5" id="KW-1185">Reference proteome</keyword>
<feature type="chain" id="PRO_5043321457" evidence="3">
    <location>
        <begin position="25"/>
        <end position="1074"/>
    </location>
</feature>
<evidence type="ECO:0000313" key="5">
    <source>
        <dbReference type="Proteomes" id="UP000186817"/>
    </source>
</evidence>
<dbReference type="EMBL" id="LSRX01000397">
    <property type="protein sequence ID" value="OLP98424.1"/>
    <property type="molecule type" value="Genomic_DNA"/>
</dbReference>
<feature type="region of interest" description="Disordered" evidence="1">
    <location>
        <begin position="464"/>
        <end position="483"/>
    </location>
</feature>
<protein>
    <submittedName>
        <fullName evidence="4">Putative outer membrane protein pmp10</fullName>
    </submittedName>
</protein>
<evidence type="ECO:0000256" key="3">
    <source>
        <dbReference type="SAM" id="SignalP"/>
    </source>
</evidence>
<dbReference type="AlphaFoldDB" id="A0A1Q9DTC7"/>
<feature type="compositionally biased region" description="Basic and acidic residues" evidence="1">
    <location>
        <begin position="468"/>
        <end position="483"/>
    </location>
</feature>
<dbReference type="Proteomes" id="UP000186817">
    <property type="component" value="Unassembled WGS sequence"/>
</dbReference>
<proteinExistence type="predicted"/>
<reference evidence="4 5" key="1">
    <citation type="submission" date="2016-02" db="EMBL/GenBank/DDBJ databases">
        <title>Genome analysis of coral dinoflagellate symbionts highlights evolutionary adaptations to a symbiotic lifestyle.</title>
        <authorList>
            <person name="Aranda M."/>
            <person name="Li Y."/>
            <person name="Liew Y.J."/>
            <person name="Baumgarten S."/>
            <person name="Simakov O."/>
            <person name="Wilson M."/>
            <person name="Piel J."/>
            <person name="Ashoor H."/>
            <person name="Bougouffa S."/>
            <person name="Bajic V.B."/>
            <person name="Ryu T."/>
            <person name="Ravasi T."/>
            <person name="Bayer T."/>
            <person name="Micklem G."/>
            <person name="Kim H."/>
            <person name="Bhak J."/>
            <person name="Lajeunesse T.C."/>
            <person name="Voolstra C.R."/>
        </authorList>
    </citation>
    <scope>NUCLEOTIDE SEQUENCE [LARGE SCALE GENOMIC DNA]</scope>
    <source>
        <strain evidence="4 5">CCMP2467</strain>
    </source>
</reference>
<evidence type="ECO:0000313" key="4">
    <source>
        <dbReference type="EMBL" id="OLP98424.1"/>
    </source>
</evidence>
<evidence type="ECO:0000256" key="1">
    <source>
        <dbReference type="SAM" id="MobiDB-lite"/>
    </source>
</evidence>
<name>A0A1Q9DTC7_SYMMI</name>
<keyword evidence="3" id="KW-0732">Signal</keyword>